<accession>A0AAV4LR76</accession>
<keyword evidence="6" id="KW-0479">Metal-binding</keyword>
<evidence type="ECO:0000313" key="13">
    <source>
        <dbReference type="EMBL" id="GIX62484.1"/>
    </source>
</evidence>
<proteinExistence type="inferred from homology"/>
<dbReference type="InterPro" id="IPR036324">
    <property type="entry name" value="Mn/Fe_SOD_N_sf"/>
</dbReference>
<dbReference type="FunFam" id="1.10.287.990:FF:000002">
    <property type="entry name" value="Superoxide dismutase"/>
    <property type="match status" value="1"/>
</dbReference>
<evidence type="ECO:0000256" key="5">
    <source>
        <dbReference type="ARBA" id="ARBA00014767"/>
    </source>
</evidence>
<evidence type="ECO:0000256" key="2">
    <source>
        <dbReference type="ARBA" id="ARBA00008714"/>
    </source>
</evidence>
<dbReference type="EMBL" id="BPLF01000002">
    <property type="protein sequence ID" value="GIX62484.1"/>
    <property type="molecule type" value="Genomic_DNA"/>
</dbReference>
<dbReference type="Pfam" id="PF00081">
    <property type="entry name" value="Sod_Fe_N"/>
    <property type="match status" value="1"/>
</dbReference>
<evidence type="ECO:0000256" key="6">
    <source>
        <dbReference type="ARBA" id="ARBA00022723"/>
    </source>
</evidence>
<evidence type="ECO:0000256" key="8">
    <source>
        <dbReference type="ARBA" id="ARBA00023004"/>
    </source>
</evidence>
<dbReference type="PANTHER" id="PTHR42769:SF3">
    <property type="entry name" value="SUPEROXIDE DISMUTASE [FE] 2, CHLOROPLASTIC"/>
    <property type="match status" value="1"/>
</dbReference>
<dbReference type="AlphaFoldDB" id="A0AAV4LR76"/>
<comment type="cofactor">
    <cofactor evidence="1">
        <name>Fe cation</name>
        <dbReference type="ChEBI" id="CHEBI:24875"/>
    </cofactor>
</comment>
<keyword evidence="7" id="KW-0560">Oxidoreductase</keyword>
<dbReference type="Pfam" id="PF02777">
    <property type="entry name" value="Sod_Fe_C"/>
    <property type="match status" value="1"/>
</dbReference>
<dbReference type="InterPro" id="IPR019831">
    <property type="entry name" value="Mn/Fe_SOD_N"/>
</dbReference>
<dbReference type="GO" id="GO:0004784">
    <property type="term" value="F:superoxide dismutase activity"/>
    <property type="evidence" value="ECO:0007669"/>
    <property type="project" value="UniProtKB-EC"/>
</dbReference>
<evidence type="ECO:0000259" key="11">
    <source>
        <dbReference type="Pfam" id="PF00081"/>
    </source>
</evidence>
<dbReference type="RefSeq" id="XP_067714553.1">
    <property type="nucleotide sequence ID" value="XM_067858452.1"/>
</dbReference>
<dbReference type="SUPFAM" id="SSF54719">
    <property type="entry name" value="Fe,Mn superoxide dismutase (SOD), C-terminal domain"/>
    <property type="match status" value="1"/>
</dbReference>
<feature type="region of interest" description="Disordered" evidence="10">
    <location>
        <begin position="690"/>
        <end position="721"/>
    </location>
</feature>
<dbReference type="PROSITE" id="PS00088">
    <property type="entry name" value="SOD_MN"/>
    <property type="match status" value="1"/>
</dbReference>
<dbReference type="InterPro" id="IPR036314">
    <property type="entry name" value="SOD_C_sf"/>
</dbReference>
<protein>
    <recommendedName>
        <fullName evidence="5">Superoxide dismutase [Fe]</fullName>
        <ecNumber evidence="4">1.15.1.1</ecNumber>
    </recommendedName>
    <alternativeName>
        <fullName evidence="9">FeSOD</fullName>
    </alternativeName>
</protein>
<feature type="domain" description="Manganese/iron superoxide dismutase C-terminal" evidence="12">
    <location>
        <begin position="603"/>
        <end position="691"/>
    </location>
</feature>
<dbReference type="GO" id="GO:0046872">
    <property type="term" value="F:metal ion binding"/>
    <property type="evidence" value="ECO:0007669"/>
    <property type="project" value="UniProtKB-KW"/>
</dbReference>
<dbReference type="EC" id="1.15.1.1" evidence="4"/>
<sequence>MVRVVEAVVRPAQVRPVGREGRRGLDPGFVVLHCHDRRTAAAGTHLSRETVGLRTGLLRKREELGPQLVVGGAVGQPLGAEPNGLEVGNHRHPRVALVQLLQDEEHEVLRRPVVGVRLDDAEGAEQVLGDVLLQLEVVTARQVPAGLLVHVLKRRRGLGGDALLVEEAADGVAALPVLRPLLRLGGGVGLRGGSGGLRRIGRPLHAVATHAHGDICGCSAQPDLPHGEGDQTEPTLVVHGDVVHQDAVTLVRSPPAEDAAADGGRHVADVLHDHGLGLLHAALPAVPVLEAVVLPVGQDLGLGQVGLVAVDDALPAVGDGVVGVEDVVGLDALGERQAGRHVLGRLEDHEARERAPDGEHEVDLVLELRAVLDPEVGRAAGVAAQNLVENEGAEGVANHCDLGVAEPARGVVPQPRDLPVELRHDVLQDEVAVARVEVKADVEDVVREHLARLLGRGDISAVEQPATVVHPIATAYTFCASMMCRFQSTRSLIHKSYIHSLRSRYFNLSTSPGRMSFKLPALPYGMRDLLPHISEETLSFHYGKHHAGYVAKLNGLVKGTPLESLSLEDLVTGQSGAVFNNAAQIWNHTFYWHSMGPNCGGEPTGPIRQKIEDKFGSFTAFKQDFSNLLAGHFGSGWGWLVLKDDGSTEIVQTHDAGSPLKEKLGRPLLCCDVWEHAYYIDYKNDRASYINTGEPGGPPVSNEADAGSQRESATPTRRRASKLSNRVLKRIRSIERLYRPRTIPGRDLGRESGFAKGAGAALEQSLAVPLTEEIAEDAVEAPRHAGSNENAHIKGLVKSIYRSATGGVFNDALWKRYVHRLSVVAGVLQPADICLVMYSFAKVRYVAWRRFSAGRSYRDQGLLKILEPLIVRHVNGLSCGGAALILNSMKRLELANYDIIDLATNEICLKMDCANLQDIALTANALAFFHVYHQRFWKMLTKAVSLRHHQMTPLQASLLLAALAKLDIRNPLLLRLLKDKLRPAVERGELSQELLTLAFHSFAKLDFSARNFYDACVDRFGRMLEEDPESVDAQSLVLYLYAAVCVLDVPVQTVEKSLRLLCARADVLKNYKALKLKYTFDFLKSKQPALVASFDGQLKQLHSRVQRYKLRNVRPPARNLRSTCLQMQRRLSRWALEVSRMLQTHNVEHARNVWFDYAHADIYVKEHGVVVKCAGEAPSDCHVNACRALQLLRHVQAADCVRAGGGKRADDEGGTTSAVTTTRFQGLRVCLLPYFEWNALKSNEEKLGYLRKFGESWAAVHFPQQSN</sequence>
<comment type="subunit">
    <text evidence="3">Homodimer.</text>
</comment>
<evidence type="ECO:0000256" key="4">
    <source>
        <dbReference type="ARBA" id="ARBA00012682"/>
    </source>
</evidence>
<keyword evidence="14" id="KW-1185">Reference proteome</keyword>
<evidence type="ECO:0000256" key="9">
    <source>
        <dbReference type="ARBA" id="ARBA00029867"/>
    </source>
</evidence>
<evidence type="ECO:0000259" key="12">
    <source>
        <dbReference type="Pfam" id="PF02777"/>
    </source>
</evidence>
<dbReference type="PRINTS" id="PR01703">
    <property type="entry name" value="MNSODISMTASE"/>
</dbReference>
<dbReference type="PANTHER" id="PTHR42769">
    <property type="entry name" value="SUPEROXIDE DISMUTASE"/>
    <property type="match status" value="1"/>
</dbReference>
<name>A0AAV4LR76_BABCB</name>
<evidence type="ECO:0000256" key="7">
    <source>
        <dbReference type="ARBA" id="ARBA00023002"/>
    </source>
</evidence>
<dbReference type="InterPro" id="IPR001189">
    <property type="entry name" value="Mn/Fe_SOD"/>
</dbReference>
<comment type="caution">
    <text evidence="13">The sequence shown here is derived from an EMBL/GenBank/DDBJ whole genome shotgun (WGS) entry which is preliminary data.</text>
</comment>
<evidence type="ECO:0000256" key="10">
    <source>
        <dbReference type="SAM" id="MobiDB-lite"/>
    </source>
</evidence>
<dbReference type="InterPro" id="IPR019833">
    <property type="entry name" value="Mn/Fe_SOD_BS"/>
</dbReference>
<gene>
    <name evidence="13" type="ORF">BcabD6B2_19190</name>
</gene>
<reference evidence="13 14" key="1">
    <citation type="submission" date="2021-06" db="EMBL/GenBank/DDBJ databases">
        <title>Genome sequence of Babesia caballi.</title>
        <authorList>
            <person name="Yamagishi J."/>
            <person name="Kidaka T."/>
            <person name="Ochi A."/>
        </authorList>
    </citation>
    <scope>NUCLEOTIDE SEQUENCE [LARGE SCALE GENOMIC DNA]</scope>
    <source>
        <strain evidence="13">USDA-D6B2</strain>
    </source>
</reference>
<dbReference type="Gene3D" id="3.55.40.20">
    <property type="entry name" value="Iron/manganese superoxide dismutase, C-terminal domain"/>
    <property type="match status" value="1"/>
</dbReference>
<keyword evidence="8" id="KW-0408">Iron</keyword>
<feature type="domain" description="Manganese/iron superoxide dismutase N-terminal" evidence="11">
    <location>
        <begin position="516"/>
        <end position="595"/>
    </location>
</feature>
<organism evidence="13 14">
    <name type="scientific">Babesia caballi</name>
    <dbReference type="NCBI Taxonomy" id="5871"/>
    <lineage>
        <taxon>Eukaryota</taxon>
        <taxon>Sar</taxon>
        <taxon>Alveolata</taxon>
        <taxon>Apicomplexa</taxon>
        <taxon>Aconoidasida</taxon>
        <taxon>Piroplasmida</taxon>
        <taxon>Babesiidae</taxon>
        <taxon>Babesia</taxon>
    </lineage>
</organism>
<dbReference type="Proteomes" id="UP001497744">
    <property type="component" value="Unassembled WGS sequence"/>
</dbReference>
<dbReference type="Gene3D" id="1.10.287.990">
    <property type="entry name" value="Fe,Mn superoxide dismutase (SOD) domain"/>
    <property type="match status" value="1"/>
</dbReference>
<dbReference type="InterPro" id="IPR019832">
    <property type="entry name" value="Mn/Fe_SOD_C"/>
</dbReference>
<dbReference type="SUPFAM" id="SSF46609">
    <property type="entry name" value="Fe,Mn superoxide dismutase (SOD), N-terminal domain"/>
    <property type="match status" value="1"/>
</dbReference>
<dbReference type="GeneID" id="94193965"/>
<evidence type="ECO:0000256" key="1">
    <source>
        <dbReference type="ARBA" id="ARBA00001962"/>
    </source>
</evidence>
<comment type="similarity">
    <text evidence="2">Belongs to the iron/manganese superoxide dismutase family.</text>
</comment>
<evidence type="ECO:0000256" key="3">
    <source>
        <dbReference type="ARBA" id="ARBA00011738"/>
    </source>
</evidence>
<evidence type="ECO:0000313" key="14">
    <source>
        <dbReference type="Proteomes" id="UP001497744"/>
    </source>
</evidence>